<dbReference type="Proteomes" id="UP000181981">
    <property type="component" value="Unassembled WGS sequence"/>
</dbReference>
<evidence type="ECO:0000313" key="4">
    <source>
        <dbReference type="Proteomes" id="UP000023772"/>
    </source>
</evidence>
<dbReference type="EMBL" id="FOHT01000002">
    <property type="protein sequence ID" value="SES76308.1"/>
    <property type="molecule type" value="Genomic_DNA"/>
</dbReference>
<reference evidence="2 4" key="1">
    <citation type="submission" date="2014-03" db="EMBL/GenBank/DDBJ databases">
        <title>Complete genome sequence of a deeply braunched marine Bacteroidia bacterium Draconibacterium orientale type strain FH5T.</title>
        <authorList>
            <person name="Li X."/>
            <person name="Wang X."/>
            <person name="Xie Z."/>
            <person name="Du Z."/>
            <person name="Chen G."/>
        </authorList>
    </citation>
    <scope>NUCLEOTIDE SEQUENCE [LARGE SCALE GENOMIC DNA]</scope>
    <source>
        <strain evidence="2 4">FH5</strain>
    </source>
</reference>
<protein>
    <submittedName>
        <fullName evidence="3">Sporulation related domain-containing protein</fullName>
    </submittedName>
</protein>
<dbReference type="STRING" id="1168034.FH5T_09420"/>
<name>X5E331_9BACT</name>
<dbReference type="Pfam" id="PF05036">
    <property type="entry name" value="SPOR"/>
    <property type="match status" value="1"/>
</dbReference>
<dbReference type="OrthoDB" id="910082at2"/>
<dbReference type="InterPro" id="IPR041033">
    <property type="entry name" value="SpaA_PFL_dom_1"/>
</dbReference>
<gene>
    <name evidence="2" type="ORF">FH5T_09420</name>
    <name evidence="3" type="ORF">SAMN05444285_10212</name>
</gene>
<dbReference type="eggNOG" id="COG4932">
    <property type="taxonomic scope" value="Bacteria"/>
</dbReference>
<sequence length="991" mass="113961">MRKEIFLFTFFLFIINSVVSGQNTPVEIKILKEGLKVNPTQVVNFPVIVKNTGDEEQAIELTLNLPEGWKAILQKQAAKLTAGDKKLLLFSFQVPAMAPQKAFPVNVSLSSLSQSQTNAISETTIDVQEREDVSVMLVSSGKYVMAGENLHATFRIQNNGNVAKNVYLESTNCEIEGSKEIEVAPGESKEFSAVLATNPELGATHKNYLSVKAVSGNTVYGSAFHSFVVYPQKDYKRDPFFRFPVTVSSAYLFTNQDDEPMSGYQFEVAGAGALEPSGKHQLEFLARGPNNNKFNYMGLYDQYYVAYQNPNLKLTLGDRTYQFTPLTESSRFGTGAEARIQFNNGFRIGALYVKPRFYESIDYEYAGVVGYKFNKYSLIDFYYIGKQMSLLPDMIQMASVNTKIKPFANTSLDLEYSRGYYNGESDDAYRANLNSRFSIFRIVGNYYNTGENYPGYFNNSKFYSANVSARITKKIDFSVYAKEDFQNAQLDTFFTTAPYSRSYQTSLNFKVARDISWRFYWRNYERKDRLDKDKFHYKTRSLNTQFNHRYKFLSYDLYGEYGKTENLQAGETNNQQKTYRFSSNVFFRINRVHSVQLFGSLSNVNSFITDDQRTFTFGGSARSRITRNLQASLYLQNYYDIDRYYQNRNLMRFNFEYRFLKKHKITANSYYTLFRTETENPTLTLSVGYAYQMGIPLKRTEEVGELKGYITDNRGNPVEGMVLNMLSETALTDENGQFYFASLPVGRHLLFIDKSKLAINEVTNIPMPLEVDIVGEKETTINFEIAPGARLTGKFLSDESELPGTIVIELKSEFDNLRISTKNDGSFSFPVLRPGNYLLKVYEATLPNNYSLSKTEYALELENEQEFELKIQLEKKKRNIIFKSQGFILTPEVKPVSENRVQAKAEVVKKLPETKFYSVQIGAFKQKKKRTSAYFEERVFDFERQTDNFHKYFIGVFANKQEALQLKRELEKIYKNPFVVSIDGDVILPER</sequence>
<dbReference type="HOGENOM" id="CLU_312544_0_0_10"/>
<dbReference type="AlphaFoldDB" id="X5E331"/>
<dbReference type="InterPro" id="IPR007730">
    <property type="entry name" value="SPOR-like_dom"/>
</dbReference>
<dbReference type="EMBL" id="CP007451">
    <property type="protein sequence ID" value="AHW61845.1"/>
    <property type="molecule type" value="Genomic_DNA"/>
</dbReference>
<dbReference type="InterPro" id="IPR008969">
    <property type="entry name" value="CarboxyPept-like_regulatory"/>
</dbReference>
<dbReference type="KEGG" id="dori:FH5T_09420"/>
<dbReference type="InterPro" id="IPR009038">
    <property type="entry name" value="GOLD_dom"/>
</dbReference>
<dbReference type="RefSeq" id="WP_038557791.1">
    <property type="nucleotide sequence ID" value="NZ_FOHT01000002.1"/>
</dbReference>
<evidence type="ECO:0000313" key="2">
    <source>
        <dbReference type="EMBL" id="AHW61845.1"/>
    </source>
</evidence>
<dbReference type="Pfam" id="PF17802">
    <property type="entry name" value="SpaA"/>
    <property type="match status" value="1"/>
</dbReference>
<evidence type="ECO:0000313" key="5">
    <source>
        <dbReference type="Proteomes" id="UP000181981"/>
    </source>
</evidence>
<dbReference type="GO" id="GO:0042834">
    <property type="term" value="F:peptidoglycan binding"/>
    <property type="evidence" value="ECO:0007669"/>
    <property type="project" value="InterPro"/>
</dbReference>
<dbReference type="SUPFAM" id="SSF49464">
    <property type="entry name" value="Carboxypeptidase regulatory domain-like"/>
    <property type="match status" value="1"/>
</dbReference>
<keyword evidence="4" id="KW-1185">Reference proteome</keyword>
<reference evidence="3 5" key="2">
    <citation type="submission" date="2016-10" db="EMBL/GenBank/DDBJ databases">
        <authorList>
            <person name="de Groot N.N."/>
        </authorList>
    </citation>
    <scope>NUCLEOTIDE SEQUENCE [LARGE SCALE GENOMIC DNA]</scope>
    <source>
        <strain evidence="3 5">DSM 25947</strain>
    </source>
</reference>
<organism evidence="3 5">
    <name type="scientific">Draconibacterium orientale</name>
    <dbReference type="NCBI Taxonomy" id="1168034"/>
    <lineage>
        <taxon>Bacteria</taxon>
        <taxon>Pseudomonadati</taxon>
        <taxon>Bacteroidota</taxon>
        <taxon>Bacteroidia</taxon>
        <taxon>Marinilabiliales</taxon>
        <taxon>Prolixibacteraceae</taxon>
        <taxon>Draconibacterium</taxon>
    </lineage>
</organism>
<accession>X5E331</accession>
<dbReference type="Proteomes" id="UP000023772">
    <property type="component" value="Chromosome"/>
</dbReference>
<dbReference type="PROSITE" id="PS50866">
    <property type="entry name" value="GOLD"/>
    <property type="match status" value="1"/>
</dbReference>
<feature type="domain" description="GOLD" evidence="1">
    <location>
        <begin position="755"/>
        <end position="871"/>
    </location>
</feature>
<evidence type="ECO:0000313" key="3">
    <source>
        <dbReference type="EMBL" id="SES76308.1"/>
    </source>
</evidence>
<proteinExistence type="predicted"/>
<evidence type="ECO:0000259" key="1">
    <source>
        <dbReference type="PROSITE" id="PS50866"/>
    </source>
</evidence>